<evidence type="ECO:0000313" key="4">
    <source>
        <dbReference type="Proteomes" id="UP000747542"/>
    </source>
</evidence>
<gene>
    <name evidence="3" type="ORF">Hamer_G015954</name>
</gene>
<evidence type="ECO:0000256" key="1">
    <source>
        <dbReference type="SAM" id="MobiDB-lite"/>
    </source>
</evidence>
<feature type="transmembrane region" description="Helical" evidence="2">
    <location>
        <begin position="21"/>
        <end position="43"/>
    </location>
</feature>
<evidence type="ECO:0000256" key="2">
    <source>
        <dbReference type="SAM" id="Phobius"/>
    </source>
</evidence>
<reference evidence="3" key="1">
    <citation type="journal article" date="2021" name="Sci. Adv.">
        <title>The American lobster genome reveals insights on longevity, neural, and immune adaptations.</title>
        <authorList>
            <person name="Polinski J.M."/>
            <person name="Zimin A.V."/>
            <person name="Clark K.F."/>
            <person name="Kohn A.B."/>
            <person name="Sadowski N."/>
            <person name="Timp W."/>
            <person name="Ptitsyn A."/>
            <person name="Khanna P."/>
            <person name="Romanova D.Y."/>
            <person name="Williams P."/>
            <person name="Greenwood S.J."/>
            <person name="Moroz L.L."/>
            <person name="Walt D.R."/>
            <person name="Bodnar A.G."/>
        </authorList>
    </citation>
    <scope>NUCLEOTIDE SEQUENCE</scope>
    <source>
        <strain evidence="3">GMGI-L3</strain>
    </source>
</reference>
<evidence type="ECO:0000313" key="3">
    <source>
        <dbReference type="EMBL" id="KAG7155589.1"/>
    </source>
</evidence>
<dbReference type="Proteomes" id="UP000747542">
    <property type="component" value="Unassembled WGS sequence"/>
</dbReference>
<dbReference type="AlphaFoldDB" id="A0A8J5JLZ7"/>
<accession>A0A8J5JLZ7</accession>
<keyword evidence="2" id="KW-0472">Membrane</keyword>
<keyword evidence="2" id="KW-0812">Transmembrane</keyword>
<keyword evidence="2" id="KW-1133">Transmembrane helix</keyword>
<proteinExistence type="predicted"/>
<keyword evidence="4" id="KW-1185">Reference proteome</keyword>
<sequence length="144" mass="15952">MESVSSEDYTSGCSNEMLNQVMIWTCQAMAATLILIIGLMLLYHVARSRLRREPEEEGGESSQEREEAGGESSQEREETGGWERILPPAYEEAVDVPPPTYQEALAKMVEAQQGAAPPRSVDVCREDDPNLPVYGSHTDTSVYI</sequence>
<feature type="region of interest" description="Disordered" evidence="1">
    <location>
        <begin position="50"/>
        <end position="90"/>
    </location>
</feature>
<organism evidence="3 4">
    <name type="scientific">Homarus americanus</name>
    <name type="common">American lobster</name>
    <dbReference type="NCBI Taxonomy" id="6706"/>
    <lineage>
        <taxon>Eukaryota</taxon>
        <taxon>Metazoa</taxon>
        <taxon>Ecdysozoa</taxon>
        <taxon>Arthropoda</taxon>
        <taxon>Crustacea</taxon>
        <taxon>Multicrustacea</taxon>
        <taxon>Malacostraca</taxon>
        <taxon>Eumalacostraca</taxon>
        <taxon>Eucarida</taxon>
        <taxon>Decapoda</taxon>
        <taxon>Pleocyemata</taxon>
        <taxon>Astacidea</taxon>
        <taxon>Nephropoidea</taxon>
        <taxon>Nephropidae</taxon>
        <taxon>Homarus</taxon>
    </lineage>
</organism>
<dbReference type="EMBL" id="JAHLQT010041065">
    <property type="protein sequence ID" value="KAG7155589.1"/>
    <property type="molecule type" value="Genomic_DNA"/>
</dbReference>
<protein>
    <submittedName>
        <fullName evidence="3">Uncharacterized protein</fullName>
    </submittedName>
</protein>
<comment type="caution">
    <text evidence="3">The sequence shown here is derived from an EMBL/GenBank/DDBJ whole genome shotgun (WGS) entry which is preliminary data.</text>
</comment>
<feature type="region of interest" description="Disordered" evidence="1">
    <location>
        <begin position="110"/>
        <end position="144"/>
    </location>
</feature>
<name>A0A8J5JLZ7_HOMAM</name>
<feature type="compositionally biased region" description="Basic and acidic residues" evidence="1">
    <location>
        <begin position="62"/>
        <end position="81"/>
    </location>
</feature>